<keyword evidence="1" id="KW-0732">Signal</keyword>
<dbReference type="AlphaFoldDB" id="A0A368NNY1"/>
<evidence type="ECO:0000313" key="3">
    <source>
        <dbReference type="Proteomes" id="UP000252558"/>
    </source>
</evidence>
<name>A0A368NNY1_9GAMM</name>
<feature type="signal peptide" evidence="1">
    <location>
        <begin position="1"/>
        <end position="21"/>
    </location>
</feature>
<keyword evidence="3" id="KW-1185">Reference proteome</keyword>
<organism evidence="2 3">
    <name type="scientific">Corallincola holothuriorum</name>
    <dbReference type="NCBI Taxonomy" id="2282215"/>
    <lineage>
        <taxon>Bacteria</taxon>
        <taxon>Pseudomonadati</taxon>
        <taxon>Pseudomonadota</taxon>
        <taxon>Gammaproteobacteria</taxon>
        <taxon>Alteromonadales</taxon>
        <taxon>Psychromonadaceae</taxon>
        <taxon>Corallincola</taxon>
    </lineage>
</organism>
<accession>A0A368NNY1</accession>
<feature type="chain" id="PRO_5016744486" evidence="1">
    <location>
        <begin position="22"/>
        <end position="95"/>
    </location>
</feature>
<dbReference type="EMBL" id="QPID01000002">
    <property type="protein sequence ID" value="RCU51583.1"/>
    <property type="molecule type" value="Genomic_DNA"/>
</dbReference>
<dbReference type="Proteomes" id="UP000252558">
    <property type="component" value="Unassembled WGS sequence"/>
</dbReference>
<proteinExistence type="predicted"/>
<gene>
    <name evidence="2" type="ORF">DU002_03685</name>
</gene>
<evidence type="ECO:0000313" key="2">
    <source>
        <dbReference type="EMBL" id="RCU51583.1"/>
    </source>
</evidence>
<sequence>MNILNTAAAITLVFTGFSAQADTSNDVTDYLAVQVAEQTQRVVVELGDELQQSAAALVAASMAELAPADIAIANQADLAEREAQNPDESVLIAGR</sequence>
<evidence type="ECO:0000256" key="1">
    <source>
        <dbReference type="SAM" id="SignalP"/>
    </source>
</evidence>
<comment type="caution">
    <text evidence="2">The sequence shown here is derived from an EMBL/GenBank/DDBJ whole genome shotgun (WGS) entry which is preliminary data.</text>
</comment>
<protein>
    <submittedName>
        <fullName evidence="2">Uncharacterized protein</fullName>
    </submittedName>
</protein>
<reference evidence="2 3" key="1">
    <citation type="submission" date="2018-07" db="EMBL/GenBank/DDBJ databases">
        <title>Corallincola holothuriorum sp. nov., a new facultative anaerobe isolated from sea cucumber Apostichopus japonicus.</title>
        <authorList>
            <person name="Xia H."/>
        </authorList>
    </citation>
    <scope>NUCLEOTIDE SEQUENCE [LARGE SCALE GENOMIC DNA]</scope>
    <source>
        <strain evidence="2 3">C4</strain>
    </source>
</reference>